<dbReference type="EMBL" id="QGGY01000005">
    <property type="protein sequence ID" value="PWJ76295.1"/>
    <property type="molecule type" value="Genomic_DNA"/>
</dbReference>
<feature type="transmembrane region" description="Helical" evidence="6">
    <location>
        <begin position="321"/>
        <end position="339"/>
    </location>
</feature>
<dbReference type="EC" id="2.3.2.3" evidence="6"/>
<comment type="catalytic activity">
    <reaction evidence="6">
        <text>L-lysyl-tRNA(Lys) + a 1,2-diacyl-sn-glycero-3-phospho-(1'-sn-glycerol) = a 1,2-diacyl-sn-glycero-3-phospho-1'-(3'-O-L-lysyl)-sn-glycerol + tRNA(Lys)</text>
        <dbReference type="Rhea" id="RHEA:10668"/>
        <dbReference type="Rhea" id="RHEA-COMP:9696"/>
        <dbReference type="Rhea" id="RHEA-COMP:9697"/>
        <dbReference type="ChEBI" id="CHEBI:64716"/>
        <dbReference type="ChEBI" id="CHEBI:75792"/>
        <dbReference type="ChEBI" id="CHEBI:78442"/>
        <dbReference type="ChEBI" id="CHEBI:78529"/>
        <dbReference type="EC" id="2.3.2.3"/>
    </reaction>
</comment>
<evidence type="ECO:0000256" key="5">
    <source>
        <dbReference type="ARBA" id="ARBA00023136"/>
    </source>
</evidence>
<feature type="transmembrane region" description="Helical" evidence="6">
    <location>
        <begin position="233"/>
        <end position="259"/>
    </location>
</feature>
<keyword evidence="8" id="KW-1185">Reference proteome</keyword>
<comment type="subcellular location">
    <subcellularLocation>
        <location evidence="1 6">Cell membrane</location>
        <topology evidence="1 6">Multi-pass membrane protein</topology>
    </subcellularLocation>
</comment>
<evidence type="ECO:0000313" key="8">
    <source>
        <dbReference type="Proteomes" id="UP000245412"/>
    </source>
</evidence>
<feature type="transmembrane region" description="Helical" evidence="6">
    <location>
        <begin position="158"/>
        <end position="181"/>
    </location>
</feature>
<feature type="transmembrane region" description="Helical" evidence="6">
    <location>
        <begin position="12"/>
        <end position="29"/>
    </location>
</feature>
<sequence length="359" mass="40785">MEFIKKNKKSIFQIAFLVLLMVLTFYVLLKDQELGVIWETILKVKKRYIWLGIALVIIYVCSESVIIHYMMHSLKKKVPLTQCIKYSFIGFFYSCVTPSASGGQPAQIYYMSKDKIEVPVSTLVLMIVTITYKFVLVVVGIGVLLFCRPLLDKYMSATRFFLDLGVLLNVGCVALMFILIFKPKLTKKLMHLGLKILEKSRILKHKEERTEKLSKSMDVYKESSYYFRDHKMVVFNVILISFFQRFCLFFVTYLVYLAFGFSGSSAFDIVILQATISVAVDMLPLPGGMGISEGLFLSIFRPVFGPAYVLSGMLLSRGISYYALLAISALVTVYAHFSITRAAIRRERAAKGEDKTLCG</sequence>
<dbReference type="GO" id="GO:0006629">
    <property type="term" value="P:lipid metabolic process"/>
    <property type="evidence" value="ECO:0007669"/>
    <property type="project" value="UniProtKB-KW"/>
</dbReference>
<dbReference type="GO" id="GO:0050071">
    <property type="term" value="F:phosphatidylglycerol lysyltransferase activity"/>
    <property type="evidence" value="ECO:0007669"/>
    <property type="project" value="UniProtKB-EC"/>
</dbReference>
<keyword evidence="6" id="KW-0046">Antibiotic resistance</keyword>
<accession>A0AB73T5F2</accession>
<dbReference type="PANTHER" id="PTHR37693">
    <property type="entry name" value="PHOSPHATIDYLGLYCEROL LYSYLTRANSFERASE"/>
    <property type="match status" value="1"/>
</dbReference>
<evidence type="ECO:0000256" key="4">
    <source>
        <dbReference type="ARBA" id="ARBA00022989"/>
    </source>
</evidence>
<keyword evidence="6" id="KW-0808">Transferase</keyword>
<evidence type="ECO:0000313" key="7">
    <source>
        <dbReference type="EMBL" id="PWJ76295.1"/>
    </source>
</evidence>
<dbReference type="GO" id="GO:0005886">
    <property type="term" value="C:plasma membrane"/>
    <property type="evidence" value="ECO:0007669"/>
    <property type="project" value="UniProtKB-SubCell"/>
</dbReference>
<reference evidence="7 8" key="1">
    <citation type="submission" date="2018-05" db="EMBL/GenBank/DDBJ databases">
        <authorList>
            <person name="Goeker M."/>
            <person name="Huntemann M."/>
            <person name="Clum A."/>
            <person name="Pillay M."/>
            <person name="Palaniappan K."/>
            <person name="Varghese N."/>
            <person name="Mikhailova N."/>
            <person name="Stamatis D."/>
            <person name="Reddy T."/>
            <person name="Daum C."/>
            <person name="Shapiro N."/>
            <person name="Ivanova N."/>
            <person name="Kyrpides N."/>
            <person name="Woyke T."/>
        </authorList>
    </citation>
    <scope>NUCLEOTIDE SEQUENCE [LARGE SCALE GENOMIC DNA]</scope>
    <source>
        <strain evidence="7 8">DSM 26524</strain>
    </source>
</reference>
<evidence type="ECO:0000256" key="2">
    <source>
        <dbReference type="ARBA" id="ARBA00022475"/>
    </source>
</evidence>
<evidence type="ECO:0000256" key="1">
    <source>
        <dbReference type="ARBA" id="ARBA00004651"/>
    </source>
</evidence>
<dbReference type="GO" id="GO:0046677">
    <property type="term" value="P:response to antibiotic"/>
    <property type="evidence" value="ECO:0007669"/>
    <property type="project" value="UniProtKB-KW"/>
</dbReference>
<feature type="transmembrane region" description="Helical" evidence="6">
    <location>
        <begin position="49"/>
        <end position="70"/>
    </location>
</feature>
<keyword evidence="2" id="KW-1003">Cell membrane</keyword>
<dbReference type="Pfam" id="PF03706">
    <property type="entry name" value="LPG_synthase_TM"/>
    <property type="match status" value="1"/>
</dbReference>
<keyword evidence="6" id="KW-0443">Lipid metabolism</keyword>
<dbReference type="InterPro" id="IPR022791">
    <property type="entry name" value="L-PG_synthase/AglD"/>
</dbReference>
<comment type="function">
    <text evidence="6">Catalyzes the transfer of a lysyl group from L-lysyl-tRNA(Lys) to membrane-bound phosphatidylglycerol (PG), which produces lysylphosphatidylglycerol (LPG), a major component of the bacterial membrane with a positive net charge. LPG synthesis contributes to bacterial virulence as it is involved in the resistance mechanism against cationic antimicrobial peptides (CAMP) produces by the host's immune system (defensins, cathelicidins) and by the competing microorganisms.</text>
</comment>
<organism evidence="7 8">
    <name type="scientific">Murimonas intestini</name>
    <dbReference type="NCBI Taxonomy" id="1337051"/>
    <lineage>
        <taxon>Bacteria</taxon>
        <taxon>Bacillati</taxon>
        <taxon>Bacillota</taxon>
        <taxon>Clostridia</taxon>
        <taxon>Lachnospirales</taxon>
        <taxon>Lachnospiraceae</taxon>
        <taxon>Murimonas</taxon>
    </lineage>
</organism>
<feature type="transmembrane region" description="Helical" evidence="6">
    <location>
        <begin position="123"/>
        <end position="146"/>
    </location>
</feature>
<protein>
    <recommendedName>
        <fullName evidence="6">Phosphatidylglycerol lysyltransferase</fullName>
        <ecNumber evidence="6">2.3.2.3</ecNumber>
    </recommendedName>
    <alternativeName>
        <fullName evidence="6">Lysylphosphatidylglycerol synthase</fullName>
    </alternativeName>
</protein>
<evidence type="ECO:0000256" key="6">
    <source>
        <dbReference type="RuleBase" id="RU363042"/>
    </source>
</evidence>
<comment type="caution">
    <text evidence="7">The sequence shown here is derived from an EMBL/GenBank/DDBJ whole genome shotgun (WGS) entry which is preliminary data.</text>
</comment>
<evidence type="ECO:0000256" key="3">
    <source>
        <dbReference type="ARBA" id="ARBA00022692"/>
    </source>
</evidence>
<keyword evidence="3 6" id="KW-0812">Transmembrane</keyword>
<dbReference type="RefSeq" id="WP_276538742.1">
    <property type="nucleotide sequence ID" value="NZ_JANKBI010000003.1"/>
</dbReference>
<dbReference type="Proteomes" id="UP000245412">
    <property type="component" value="Unassembled WGS sequence"/>
</dbReference>
<name>A0AB73T5F2_9FIRM</name>
<dbReference type="PANTHER" id="PTHR37693:SF1">
    <property type="entry name" value="INTEGRAL MEMBRANE PROTEIN"/>
    <property type="match status" value="1"/>
</dbReference>
<proteinExistence type="inferred from homology"/>
<dbReference type="AlphaFoldDB" id="A0AB73T5F2"/>
<gene>
    <name evidence="6" type="primary">mprF</name>
    <name evidence="7" type="ORF">C7383_105333</name>
</gene>
<comment type="similarity">
    <text evidence="6">Belongs to the LPG synthase family.</text>
</comment>
<dbReference type="NCBIfam" id="TIGR00374">
    <property type="entry name" value="flippase-like domain"/>
    <property type="match status" value="1"/>
</dbReference>
<keyword evidence="4 6" id="KW-1133">Transmembrane helix</keyword>
<keyword evidence="5 6" id="KW-0472">Membrane</keyword>